<keyword evidence="3" id="KW-1185">Reference proteome</keyword>
<evidence type="ECO:0008006" key="4">
    <source>
        <dbReference type="Google" id="ProtNLM"/>
    </source>
</evidence>
<sequence length="76" mass="8369">MNDLRIFIVASSGTLLTQMAQGEMPVIGPELDAWLTKTLISVVGGIVSTLAYKLLSDWMGKGRLFGKRRMLNSKKN</sequence>
<dbReference type="Proteomes" id="UP000249239">
    <property type="component" value="Unassembled WGS sequence"/>
</dbReference>
<proteinExistence type="predicted"/>
<keyword evidence="1" id="KW-0812">Transmembrane</keyword>
<keyword evidence="1" id="KW-1133">Transmembrane helix</keyword>
<evidence type="ECO:0000256" key="1">
    <source>
        <dbReference type="SAM" id="Phobius"/>
    </source>
</evidence>
<gene>
    <name evidence="2" type="ORF">LX69_01360</name>
</gene>
<evidence type="ECO:0000313" key="2">
    <source>
        <dbReference type="EMBL" id="PZX17944.1"/>
    </source>
</evidence>
<dbReference type="AlphaFoldDB" id="A0A2W7NMQ7"/>
<protein>
    <recommendedName>
        <fullName evidence="4">Holin</fullName>
    </recommendedName>
</protein>
<feature type="transmembrane region" description="Helical" evidence="1">
    <location>
        <begin position="38"/>
        <end position="55"/>
    </location>
</feature>
<keyword evidence="1" id="KW-0472">Membrane</keyword>
<dbReference type="EMBL" id="QKZK01000008">
    <property type="protein sequence ID" value="PZX17944.1"/>
    <property type="molecule type" value="Genomic_DNA"/>
</dbReference>
<comment type="caution">
    <text evidence="2">The sequence shown here is derived from an EMBL/GenBank/DDBJ whole genome shotgun (WGS) entry which is preliminary data.</text>
</comment>
<name>A0A2W7NMQ7_9BACT</name>
<organism evidence="2 3">
    <name type="scientific">Breznakibacter xylanolyticus</name>
    <dbReference type="NCBI Taxonomy" id="990"/>
    <lineage>
        <taxon>Bacteria</taxon>
        <taxon>Pseudomonadati</taxon>
        <taxon>Bacteroidota</taxon>
        <taxon>Bacteroidia</taxon>
        <taxon>Marinilabiliales</taxon>
        <taxon>Marinilabiliaceae</taxon>
        <taxon>Breznakibacter</taxon>
    </lineage>
</organism>
<dbReference type="RefSeq" id="WP_111445053.1">
    <property type="nucleotide sequence ID" value="NZ_QKZK01000008.1"/>
</dbReference>
<accession>A0A2W7NMQ7</accession>
<reference evidence="2 3" key="1">
    <citation type="submission" date="2018-06" db="EMBL/GenBank/DDBJ databases">
        <title>Genomic Encyclopedia of Archaeal and Bacterial Type Strains, Phase II (KMG-II): from individual species to whole genera.</title>
        <authorList>
            <person name="Goeker M."/>
        </authorList>
    </citation>
    <scope>NUCLEOTIDE SEQUENCE [LARGE SCALE GENOMIC DNA]</scope>
    <source>
        <strain evidence="2 3">DSM 6779</strain>
    </source>
</reference>
<evidence type="ECO:0000313" key="3">
    <source>
        <dbReference type="Proteomes" id="UP000249239"/>
    </source>
</evidence>